<keyword evidence="3" id="KW-1185">Reference proteome</keyword>
<proteinExistence type="predicted"/>
<reference evidence="2 3" key="1">
    <citation type="journal article" date="2023" name="Commun. Biol.">
        <title>Genome analysis of Parmales, the sister group of diatoms, reveals the evolutionary specialization of diatoms from phago-mixotrophs to photoautotrophs.</title>
        <authorList>
            <person name="Ban H."/>
            <person name="Sato S."/>
            <person name="Yoshikawa S."/>
            <person name="Yamada K."/>
            <person name="Nakamura Y."/>
            <person name="Ichinomiya M."/>
            <person name="Sato N."/>
            <person name="Blanc-Mathieu R."/>
            <person name="Endo H."/>
            <person name="Kuwata A."/>
            <person name="Ogata H."/>
        </authorList>
    </citation>
    <scope>NUCLEOTIDE SEQUENCE [LARGE SCALE GENOMIC DNA]</scope>
</reference>
<dbReference type="EMBL" id="BRYB01004724">
    <property type="protein sequence ID" value="GMI35768.1"/>
    <property type="molecule type" value="Genomic_DNA"/>
</dbReference>
<organism evidence="2 3">
    <name type="scientific">Tetraparma gracilis</name>
    <dbReference type="NCBI Taxonomy" id="2962635"/>
    <lineage>
        <taxon>Eukaryota</taxon>
        <taxon>Sar</taxon>
        <taxon>Stramenopiles</taxon>
        <taxon>Ochrophyta</taxon>
        <taxon>Bolidophyceae</taxon>
        <taxon>Parmales</taxon>
        <taxon>Triparmaceae</taxon>
        <taxon>Tetraparma</taxon>
    </lineage>
</organism>
<sequence>MKLFLLSSSLLAASATYVPMPNGMQLDSSCIHQFDEHFRLSTTSGGDYKAVGSGGESVGAWDSACAFPPLPTSSEDGDLSLPGSGPSSLEDVEDLGASYYSSWVAYAGHTEKKEYDLLSSTFVVPPAPHDYKRITSLFFFNGLQDQPSGGGATYILQPVLQYGKSGCGGGNYWSIAAFYVSGSGRAFCGKTYKVQEGDVINGNMTKSEEGDWTIVAEDVTSGVVSSYTAEQVTTPAIYGCITMEGIVVYNCGAFPNADEVLFYNNVAVAGGKDLGKVGWDVTVKKDECGQDVRLDSNGDVAILTPEHVKGGVEECLVGGLSAAEGGDAEAAIRGCGEAADVADGQCALQCTLGAIARYWDCALDCRSVECITVKCVADVIAFDIPCLDKC</sequence>
<accession>A0ABQ6MXM4</accession>
<evidence type="ECO:0000256" key="1">
    <source>
        <dbReference type="SAM" id="SignalP"/>
    </source>
</evidence>
<evidence type="ECO:0000313" key="2">
    <source>
        <dbReference type="EMBL" id="GMI35768.1"/>
    </source>
</evidence>
<feature type="chain" id="PRO_5047165628" evidence="1">
    <location>
        <begin position="16"/>
        <end position="390"/>
    </location>
</feature>
<protein>
    <submittedName>
        <fullName evidence="2">Uncharacterized protein</fullName>
    </submittedName>
</protein>
<dbReference type="Proteomes" id="UP001165060">
    <property type="component" value="Unassembled WGS sequence"/>
</dbReference>
<feature type="signal peptide" evidence="1">
    <location>
        <begin position="1"/>
        <end position="15"/>
    </location>
</feature>
<gene>
    <name evidence="2" type="ORF">TeGR_g14154</name>
</gene>
<comment type="caution">
    <text evidence="2">The sequence shown here is derived from an EMBL/GenBank/DDBJ whole genome shotgun (WGS) entry which is preliminary data.</text>
</comment>
<evidence type="ECO:0000313" key="3">
    <source>
        <dbReference type="Proteomes" id="UP001165060"/>
    </source>
</evidence>
<keyword evidence="1" id="KW-0732">Signal</keyword>
<name>A0ABQ6MXM4_9STRA</name>